<proteinExistence type="predicted"/>
<reference evidence="1" key="1">
    <citation type="submission" date="2023-03" db="EMBL/GenBank/DDBJ databases">
        <title>Massive genome expansion in bonnet fungi (Mycena s.s.) driven by repeated elements and novel gene families across ecological guilds.</title>
        <authorList>
            <consortium name="Lawrence Berkeley National Laboratory"/>
            <person name="Harder C.B."/>
            <person name="Miyauchi S."/>
            <person name="Viragh M."/>
            <person name="Kuo A."/>
            <person name="Thoen E."/>
            <person name="Andreopoulos B."/>
            <person name="Lu D."/>
            <person name="Skrede I."/>
            <person name="Drula E."/>
            <person name="Henrissat B."/>
            <person name="Morin E."/>
            <person name="Kohler A."/>
            <person name="Barry K."/>
            <person name="LaButti K."/>
            <person name="Morin E."/>
            <person name="Salamov A."/>
            <person name="Lipzen A."/>
            <person name="Mereny Z."/>
            <person name="Hegedus B."/>
            <person name="Baldrian P."/>
            <person name="Stursova M."/>
            <person name="Weitz H."/>
            <person name="Taylor A."/>
            <person name="Grigoriev I.V."/>
            <person name="Nagy L.G."/>
            <person name="Martin F."/>
            <person name="Kauserud H."/>
        </authorList>
    </citation>
    <scope>NUCLEOTIDE SEQUENCE</scope>
    <source>
        <strain evidence="1">CBHHK002</strain>
    </source>
</reference>
<evidence type="ECO:0000313" key="1">
    <source>
        <dbReference type="EMBL" id="KAJ7347033.1"/>
    </source>
</evidence>
<comment type="caution">
    <text evidence="1">The sequence shown here is derived from an EMBL/GenBank/DDBJ whole genome shotgun (WGS) entry which is preliminary data.</text>
</comment>
<protein>
    <submittedName>
        <fullName evidence="1">Uncharacterized protein</fullName>
    </submittedName>
</protein>
<evidence type="ECO:0000313" key="2">
    <source>
        <dbReference type="Proteomes" id="UP001218218"/>
    </source>
</evidence>
<accession>A0AAD7A0H5</accession>
<sequence length="204" mass="23086">MVTRLPLYKENVEVICWFKKIPALTNIEKNLVVRGPGTENFILLDLSPLHCALHNHIQSILNIIDLIFGPNMLLATATPDGKPWFKPEVMEEVFKLIPSLPHIKKMSLAFFHRALVTWVCFSVEFAPSSLIDLCTATEHQQAWMPLTNNTNEGCLGGYHVATSHLKYKADKLNALKVAHKWYCVNDNPTVLPEMPMVVLQVVED</sequence>
<organism evidence="1 2">
    <name type="scientific">Mycena albidolilacea</name>
    <dbReference type="NCBI Taxonomy" id="1033008"/>
    <lineage>
        <taxon>Eukaryota</taxon>
        <taxon>Fungi</taxon>
        <taxon>Dikarya</taxon>
        <taxon>Basidiomycota</taxon>
        <taxon>Agaricomycotina</taxon>
        <taxon>Agaricomycetes</taxon>
        <taxon>Agaricomycetidae</taxon>
        <taxon>Agaricales</taxon>
        <taxon>Marasmiineae</taxon>
        <taxon>Mycenaceae</taxon>
        <taxon>Mycena</taxon>
    </lineage>
</organism>
<gene>
    <name evidence="1" type="ORF">DFH08DRAFT_809785</name>
</gene>
<keyword evidence="2" id="KW-1185">Reference proteome</keyword>
<dbReference type="AlphaFoldDB" id="A0AAD7A0H5"/>
<name>A0AAD7A0H5_9AGAR</name>
<dbReference type="Proteomes" id="UP001218218">
    <property type="component" value="Unassembled WGS sequence"/>
</dbReference>
<dbReference type="EMBL" id="JARIHO010000020">
    <property type="protein sequence ID" value="KAJ7347033.1"/>
    <property type="molecule type" value="Genomic_DNA"/>
</dbReference>